<keyword evidence="5 7" id="KW-1133">Transmembrane helix</keyword>
<feature type="transmembrane region" description="Helical" evidence="7">
    <location>
        <begin position="158"/>
        <end position="176"/>
    </location>
</feature>
<dbReference type="Gene3D" id="1.20.1540.10">
    <property type="entry name" value="Rhomboid-like"/>
    <property type="match status" value="1"/>
</dbReference>
<comment type="caution">
    <text evidence="9">The sequence shown here is derived from an EMBL/GenBank/DDBJ whole genome shotgun (WGS) entry which is preliminary data.</text>
</comment>
<evidence type="ECO:0000259" key="8">
    <source>
        <dbReference type="Pfam" id="PF01694"/>
    </source>
</evidence>
<dbReference type="SUPFAM" id="SSF144091">
    <property type="entry name" value="Rhomboid-like"/>
    <property type="match status" value="1"/>
</dbReference>
<dbReference type="Proteomes" id="UP000490800">
    <property type="component" value="Unassembled WGS sequence"/>
</dbReference>
<evidence type="ECO:0000256" key="4">
    <source>
        <dbReference type="ARBA" id="ARBA00022801"/>
    </source>
</evidence>
<keyword evidence="3 7" id="KW-0812">Transmembrane</keyword>
<feature type="transmembrane region" description="Helical" evidence="7">
    <location>
        <begin position="12"/>
        <end position="33"/>
    </location>
</feature>
<feature type="transmembrane region" description="Helical" evidence="7">
    <location>
        <begin position="125"/>
        <end position="146"/>
    </location>
</feature>
<dbReference type="GO" id="GO:0006508">
    <property type="term" value="P:proteolysis"/>
    <property type="evidence" value="ECO:0007669"/>
    <property type="project" value="UniProtKB-KW"/>
</dbReference>
<dbReference type="InterPro" id="IPR035952">
    <property type="entry name" value="Rhomboid-like_sf"/>
</dbReference>
<dbReference type="RefSeq" id="WP_157338849.1">
    <property type="nucleotide sequence ID" value="NZ_RHLK01000026.1"/>
</dbReference>
<feature type="transmembrane region" description="Helical" evidence="7">
    <location>
        <begin position="101"/>
        <end position="119"/>
    </location>
</feature>
<proteinExistence type="inferred from homology"/>
<dbReference type="AlphaFoldDB" id="A0A7X3FMK7"/>
<evidence type="ECO:0000256" key="6">
    <source>
        <dbReference type="ARBA" id="ARBA00023136"/>
    </source>
</evidence>
<organism evidence="9 10">
    <name type="scientific">Paenibacillus lutrae</name>
    <dbReference type="NCBI Taxonomy" id="2078573"/>
    <lineage>
        <taxon>Bacteria</taxon>
        <taxon>Bacillati</taxon>
        <taxon>Bacillota</taxon>
        <taxon>Bacilli</taxon>
        <taxon>Bacillales</taxon>
        <taxon>Paenibacillaceae</taxon>
        <taxon>Paenibacillus</taxon>
    </lineage>
</organism>
<keyword evidence="10" id="KW-1185">Reference proteome</keyword>
<keyword evidence="6 7" id="KW-0472">Membrane</keyword>
<accession>A0A7X3FMK7</accession>
<name>A0A7X3FMK7_9BACL</name>
<dbReference type="InterPro" id="IPR022764">
    <property type="entry name" value="Peptidase_S54_rhomboid_dom"/>
</dbReference>
<gene>
    <name evidence="9" type="ORF">EDM21_23725</name>
</gene>
<dbReference type="PANTHER" id="PTHR43731:SF14">
    <property type="entry name" value="PRESENILIN-ASSOCIATED RHOMBOID-LIKE PROTEIN, MITOCHONDRIAL"/>
    <property type="match status" value="1"/>
</dbReference>
<dbReference type="Pfam" id="PF01694">
    <property type="entry name" value="Rhomboid"/>
    <property type="match status" value="1"/>
</dbReference>
<dbReference type="EMBL" id="RHLK01000026">
    <property type="protein sequence ID" value="MVP02495.1"/>
    <property type="molecule type" value="Genomic_DNA"/>
</dbReference>
<dbReference type="OrthoDB" id="9813074at2"/>
<comment type="similarity">
    <text evidence="2">Belongs to the peptidase S54 family.</text>
</comment>
<dbReference type="InterPro" id="IPR050925">
    <property type="entry name" value="Rhomboid_protease_S54"/>
</dbReference>
<sequence>MLFVRNESFKEYIRRYPVTSLIALVHVVLFILMEIKGSSVNTKTLLDFGALYSVPGYLPPEWWRFFTAMFLHIGLSHLLFNTFALIIFAPPLERMLGSARYAAFYIISGALGSAISFMLHTDKYVAAGASGAIYGLYAAYLYLSIFRRQFLDQGTRQTIVIILVSGLLFSLIVPNVDLYTHLGGFAVGFVLFALIVEILKRKDRR</sequence>
<evidence type="ECO:0000256" key="2">
    <source>
        <dbReference type="ARBA" id="ARBA00009045"/>
    </source>
</evidence>
<dbReference type="GO" id="GO:0004252">
    <property type="term" value="F:serine-type endopeptidase activity"/>
    <property type="evidence" value="ECO:0007669"/>
    <property type="project" value="InterPro"/>
</dbReference>
<protein>
    <submittedName>
        <fullName evidence="9">Rhomboid family intramembrane serine protease</fullName>
    </submittedName>
</protein>
<keyword evidence="9" id="KW-0645">Protease</keyword>
<evidence type="ECO:0000256" key="3">
    <source>
        <dbReference type="ARBA" id="ARBA00022692"/>
    </source>
</evidence>
<keyword evidence="4" id="KW-0378">Hydrolase</keyword>
<evidence type="ECO:0000313" key="10">
    <source>
        <dbReference type="Proteomes" id="UP000490800"/>
    </source>
</evidence>
<evidence type="ECO:0000256" key="1">
    <source>
        <dbReference type="ARBA" id="ARBA00004141"/>
    </source>
</evidence>
<evidence type="ECO:0000256" key="7">
    <source>
        <dbReference type="SAM" id="Phobius"/>
    </source>
</evidence>
<evidence type="ECO:0000313" key="9">
    <source>
        <dbReference type="EMBL" id="MVP02495.1"/>
    </source>
</evidence>
<feature type="transmembrane region" description="Helical" evidence="7">
    <location>
        <begin position="182"/>
        <end position="199"/>
    </location>
</feature>
<evidence type="ECO:0000256" key="5">
    <source>
        <dbReference type="ARBA" id="ARBA00022989"/>
    </source>
</evidence>
<dbReference type="GO" id="GO:0016020">
    <property type="term" value="C:membrane"/>
    <property type="evidence" value="ECO:0007669"/>
    <property type="project" value="UniProtKB-SubCell"/>
</dbReference>
<feature type="transmembrane region" description="Helical" evidence="7">
    <location>
        <begin position="62"/>
        <end position="89"/>
    </location>
</feature>
<dbReference type="PANTHER" id="PTHR43731">
    <property type="entry name" value="RHOMBOID PROTEASE"/>
    <property type="match status" value="1"/>
</dbReference>
<reference evidence="9 10" key="1">
    <citation type="journal article" date="2019" name="Microorganisms">
        <title>Paenibacillus lutrae sp. nov., A Chitinolytic Species Isolated from A River Otter in Castril Natural Park, Granada, Spain.</title>
        <authorList>
            <person name="Rodriguez M."/>
            <person name="Reina J.C."/>
            <person name="Bejar V."/>
            <person name="Llamas I."/>
        </authorList>
    </citation>
    <scope>NUCLEOTIDE SEQUENCE [LARGE SCALE GENOMIC DNA]</scope>
    <source>
        <strain evidence="9 10">N10</strain>
    </source>
</reference>
<comment type="subcellular location">
    <subcellularLocation>
        <location evidence="1">Membrane</location>
        <topology evidence="1">Multi-pass membrane protein</topology>
    </subcellularLocation>
</comment>
<feature type="domain" description="Peptidase S54 rhomboid" evidence="8">
    <location>
        <begin position="60"/>
        <end position="196"/>
    </location>
</feature>